<dbReference type="EMBL" id="STGY01000037">
    <property type="protein sequence ID" value="THV41896.1"/>
    <property type="molecule type" value="Genomic_DNA"/>
</dbReference>
<reference evidence="3" key="1">
    <citation type="submission" date="2019-04" db="EMBL/GenBank/DDBJ databases">
        <title>Nocardioides xinjiangensis sp. nov.</title>
        <authorList>
            <person name="Liu S."/>
        </authorList>
    </citation>
    <scope>NUCLEOTIDE SEQUENCE [LARGE SCALE GENOMIC DNA]</scope>
    <source>
        <strain evidence="3">18</strain>
    </source>
</reference>
<accession>A0A4V4HSK2</accession>
<organism evidence="2 3">
    <name type="scientific">Glycomyces buryatensis</name>
    <dbReference type="NCBI Taxonomy" id="2570927"/>
    <lineage>
        <taxon>Bacteria</taxon>
        <taxon>Bacillati</taxon>
        <taxon>Actinomycetota</taxon>
        <taxon>Actinomycetes</taxon>
        <taxon>Glycomycetales</taxon>
        <taxon>Glycomycetaceae</taxon>
        <taxon>Glycomyces</taxon>
    </lineage>
</organism>
<dbReference type="AlphaFoldDB" id="A0A4V4HSK2"/>
<dbReference type="RefSeq" id="WP_136534259.1">
    <property type="nucleotide sequence ID" value="NZ_STGY01000037.1"/>
</dbReference>
<comment type="caution">
    <text evidence="2">The sequence shown here is derived from an EMBL/GenBank/DDBJ whole genome shotgun (WGS) entry which is preliminary data.</text>
</comment>
<dbReference type="Proteomes" id="UP000308760">
    <property type="component" value="Unassembled WGS sequence"/>
</dbReference>
<protein>
    <submittedName>
        <fullName evidence="2">Uncharacterized protein</fullName>
    </submittedName>
</protein>
<reference evidence="2 3" key="2">
    <citation type="submission" date="2019-05" db="EMBL/GenBank/DDBJ databases">
        <title>Glycomyces buryatensis sp. nov.</title>
        <authorList>
            <person name="Nikitina E."/>
        </authorList>
    </citation>
    <scope>NUCLEOTIDE SEQUENCE [LARGE SCALE GENOMIC DNA]</scope>
    <source>
        <strain evidence="2 3">18</strain>
    </source>
</reference>
<keyword evidence="3" id="KW-1185">Reference proteome</keyword>
<feature type="region of interest" description="Disordered" evidence="1">
    <location>
        <begin position="150"/>
        <end position="169"/>
    </location>
</feature>
<evidence type="ECO:0000256" key="1">
    <source>
        <dbReference type="SAM" id="MobiDB-lite"/>
    </source>
</evidence>
<proteinExistence type="predicted"/>
<evidence type="ECO:0000313" key="2">
    <source>
        <dbReference type="EMBL" id="THV41896.1"/>
    </source>
</evidence>
<gene>
    <name evidence="2" type="ORF">FAB82_09260</name>
</gene>
<sequence>MNDDSLQSGIPLPATRTPISRVVREVIEEVAPDETPIVDRMEGSSNSRAVRRLERSAKRSEPLAFGVEDLIPLVAPVVWIVLTKFLETIGENTAQSLWDRLLRWLRLRRLETVPPLTAEEIESACGAVREALLGKGFEADNADRITGALKESLRRHSGPDELGSGPNPD</sequence>
<evidence type="ECO:0000313" key="3">
    <source>
        <dbReference type="Proteomes" id="UP000308760"/>
    </source>
</evidence>
<name>A0A4V4HSK2_9ACTN</name>